<dbReference type="EMBL" id="CAACYE010000005">
    <property type="protein sequence ID" value="VFA81814.1"/>
    <property type="molecule type" value="Genomic_DNA"/>
</dbReference>
<dbReference type="Pfam" id="PF21806">
    <property type="entry name" value="DUF6879"/>
    <property type="match status" value="1"/>
</dbReference>
<reference evidence="2" key="1">
    <citation type="submission" date="2019-02" db="EMBL/GenBank/DDBJ databases">
        <authorList>
            <consortium name="Pathogen Informatics"/>
        </authorList>
    </citation>
    <scope>NUCLEOTIDE SEQUENCE</scope>
    <source>
        <strain evidence="2">3012STDY6733949</strain>
    </source>
</reference>
<name>A0A449HA76_NOCFR</name>
<protein>
    <recommendedName>
        <fullName evidence="1">DUF6879 domain-containing protein</fullName>
    </recommendedName>
</protein>
<dbReference type="InterPro" id="IPR049244">
    <property type="entry name" value="DUF6879"/>
</dbReference>
<feature type="domain" description="DUF6879" evidence="1">
    <location>
        <begin position="9"/>
        <end position="173"/>
    </location>
</feature>
<organism evidence="2">
    <name type="scientific">Nocardia farcinica</name>
    <dbReference type="NCBI Taxonomy" id="37329"/>
    <lineage>
        <taxon>Bacteria</taxon>
        <taxon>Bacillati</taxon>
        <taxon>Actinomycetota</taxon>
        <taxon>Actinomycetes</taxon>
        <taxon>Mycobacteriales</taxon>
        <taxon>Nocardiaceae</taxon>
        <taxon>Nocardia</taxon>
    </lineage>
</organism>
<dbReference type="AlphaFoldDB" id="A0A449HA76"/>
<evidence type="ECO:0000313" key="2">
    <source>
        <dbReference type="EMBL" id="VFA81814.1"/>
    </source>
</evidence>
<sequence>MRLMLGPESFDPVFAAAKSRLFHLETRDDYNAANETEALARWKEDESRDPRAGSFPKWAALVGEIVGRGVVMQRARIVTEPHTTYTRYLLALARYNVEAGEDVRYLPRHLADPLDSAGEDVWLIDDTAAAFSVFDDSDYWVGAVLTEDPAIVSHLVTVRDRVWSKAIPFQEYSNRP</sequence>
<dbReference type="RefSeq" id="WP_137354393.1">
    <property type="nucleotide sequence ID" value="NZ_CAACYE020000001.1"/>
</dbReference>
<accession>A0A449HA76</accession>
<proteinExistence type="predicted"/>
<gene>
    <name evidence="2" type="ORF">NCTC1935_00293</name>
</gene>
<evidence type="ECO:0000259" key="1">
    <source>
        <dbReference type="Pfam" id="PF21806"/>
    </source>
</evidence>